<dbReference type="InterPro" id="IPR058792">
    <property type="entry name" value="Beta-barrel_RND_2"/>
</dbReference>
<dbReference type="InterPro" id="IPR058625">
    <property type="entry name" value="MdtA-like_BSH"/>
</dbReference>
<dbReference type="GO" id="GO:0015562">
    <property type="term" value="F:efflux transmembrane transporter activity"/>
    <property type="evidence" value="ECO:0007669"/>
    <property type="project" value="TreeGrafter"/>
</dbReference>
<evidence type="ECO:0000259" key="5">
    <source>
        <dbReference type="Pfam" id="PF25917"/>
    </source>
</evidence>
<dbReference type="Gene3D" id="2.40.420.20">
    <property type="match status" value="1"/>
</dbReference>
<dbReference type="InterPro" id="IPR058624">
    <property type="entry name" value="MdtA-like_HH"/>
</dbReference>
<feature type="signal peptide" evidence="3">
    <location>
        <begin position="1"/>
        <end position="20"/>
    </location>
</feature>
<reference evidence="8 9" key="1">
    <citation type="submission" date="2019-01" db="EMBL/GenBank/DDBJ databases">
        <title>Pseudoxanthomonas composti sp. nov., isolated from compost.</title>
        <authorList>
            <person name="Yang G."/>
        </authorList>
    </citation>
    <scope>NUCLEOTIDE SEQUENCE [LARGE SCALE GENOMIC DNA]</scope>
    <source>
        <strain evidence="8 9">GSS15</strain>
    </source>
</reference>
<dbReference type="InterPro" id="IPR006143">
    <property type="entry name" value="RND_pump_MFP"/>
</dbReference>
<evidence type="ECO:0000256" key="3">
    <source>
        <dbReference type="SAM" id="SignalP"/>
    </source>
</evidence>
<dbReference type="Pfam" id="PF25989">
    <property type="entry name" value="YknX_C"/>
    <property type="match status" value="1"/>
</dbReference>
<dbReference type="Proteomes" id="UP000289784">
    <property type="component" value="Unassembled WGS sequence"/>
</dbReference>
<evidence type="ECO:0000313" key="9">
    <source>
        <dbReference type="Proteomes" id="UP000289784"/>
    </source>
</evidence>
<comment type="similarity">
    <text evidence="1">Belongs to the membrane fusion protein (MFP) (TC 8.A.1) family.</text>
</comment>
<feature type="domain" description="CusB-like beta-barrel" evidence="6">
    <location>
        <begin position="214"/>
        <end position="279"/>
    </location>
</feature>
<dbReference type="InterPro" id="IPR058637">
    <property type="entry name" value="YknX-like_C"/>
</dbReference>
<dbReference type="NCBIfam" id="TIGR01730">
    <property type="entry name" value="RND_mfp"/>
    <property type="match status" value="1"/>
</dbReference>
<evidence type="ECO:0000259" key="7">
    <source>
        <dbReference type="Pfam" id="PF25989"/>
    </source>
</evidence>
<protein>
    <submittedName>
        <fullName evidence="8">Efflux RND transporter periplasmic adaptor subunit</fullName>
    </submittedName>
</protein>
<dbReference type="EMBL" id="SAWZ01000002">
    <property type="protein sequence ID" value="RXR07155.1"/>
    <property type="molecule type" value="Genomic_DNA"/>
</dbReference>
<dbReference type="Pfam" id="PF25954">
    <property type="entry name" value="Beta-barrel_RND_2"/>
    <property type="match status" value="1"/>
</dbReference>
<evidence type="ECO:0000259" key="6">
    <source>
        <dbReference type="Pfam" id="PF25954"/>
    </source>
</evidence>
<gene>
    <name evidence="8" type="ORF">EPA99_04330</name>
</gene>
<dbReference type="Pfam" id="PF25876">
    <property type="entry name" value="HH_MFP_RND"/>
    <property type="match status" value="1"/>
</dbReference>
<dbReference type="SUPFAM" id="SSF111369">
    <property type="entry name" value="HlyD-like secretion proteins"/>
    <property type="match status" value="1"/>
</dbReference>
<dbReference type="AlphaFoldDB" id="A0A4Q1JX04"/>
<dbReference type="PROSITE" id="PS51257">
    <property type="entry name" value="PROKAR_LIPOPROTEIN"/>
    <property type="match status" value="1"/>
</dbReference>
<evidence type="ECO:0000256" key="2">
    <source>
        <dbReference type="SAM" id="Coils"/>
    </source>
</evidence>
<feature type="domain" description="Multidrug resistance protein MdtA-like barrel-sandwich hybrid" evidence="5">
    <location>
        <begin position="67"/>
        <end position="200"/>
    </location>
</feature>
<dbReference type="OrthoDB" id="7265739at2"/>
<comment type="caution">
    <text evidence="8">The sequence shown here is derived from an EMBL/GenBank/DDBJ whole genome shotgun (WGS) entry which is preliminary data.</text>
</comment>
<evidence type="ECO:0000256" key="1">
    <source>
        <dbReference type="ARBA" id="ARBA00009477"/>
    </source>
</evidence>
<keyword evidence="9" id="KW-1185">Reference proteome</keyword>
<evidence type="ECO:0000259" key="4">
    <source>
        <dbReference type="Pfam" id="PF25876"/>
    </source>
</evidence>
<proteinExistence type="inferred from homology"/>
<organism evidence="8 9">
    <name type="scientific">Pseudoxanthomonas composti</name>
    <dbReference type="NCBI Taxonomy" id="2137479"/>
    <lineage>
        <taxon>Bacteria</taxon>
        <taxon>Pseudomonadati</taxon>
        <taxon>Pseudomonadota</taxon>
        <taxon>Gammaproteobacteria</taxon>
        <taxon>Lysobacterales</taxon>
        <taxon>Lysobacteraceae</taxon>
        <taxon>Pseudoxanthomonas</taxon>
    </lineage>
</organism>
<dbReference type="PANTHER" id="PTHR30469">
    <property type="entry name" value="MULTIDRUG RESISTANCE PROTEIN MDTA"/>
    <property type="match status" value="1"/>
</dbReference>
<evidence type="ECO:0000313" key="8">
    <source>
        <dbReference type="EMBL" id="RXR07155.1"/>
    </source>
</evidence>
<feature type="domain" description="Multidrug resistance protein MdtA-like alpha-helical hairpin" evidence="4">
    <location>
        <begin position="104"/>
        <end position="170"/>
    </location>
</feature>
<dbReference type="Gene3D" id="2.40.30.170">
    <property type="match status" value="1"/>
</dbReference>
<dbReference type="GO" id="GO:1990281">
    <property type="term" value="C:efflux pump complex"/>
    <property type="evidence" value="ECO:0007669"/>
    <property type="project" value="TreeGrafter"/>
</dbReference>
<keyword evidence="2" id="KW-0175">Coiled coil</keyword>
<sequence length="370" mass="39641">MRIGRRGGWLWAGWVLALSACGGPAPGEAPEAAPSTLAVTLAPAQQRPLQRSVVVAGPVSAFEEMQLGVEVSGVRVTALNVDVGQRVHRGQVLMELDHRTLDSELQQAKASLAEADASVALARANLTRSEQLAQAKYISAAQLDELRAQQAQREAQRNTARAARDAAQLRRDFAELRAPADGIISRRIVQPGQVVAAGTELLRLIRDGRLEWRAELPEHQLARVEPGATVQLPYQGQVVSGRIRAVSPGVDSQTRTGTVFADLPDPGPLKPGTYLEGRILGQADNALMVPSAAVVQRDGHSYVFTVDDKRIAHRQRVQTGATERGHTEIVEGLRQGEQVVEQGAGFLGDGDRVRVVEAGSKPQAAKAGRP</sequence>
<feature type="chain" id="PRO_5020525978" evidence="3">
    <location>
        <begin position="21"/>
        <end position="370"/>
    </location>
</feature>
<dbReference type="PANTHER" id="PTHR30469:SF15">
    <property type="entry name" value="HLYD FAMILY OF SECRETION PROTEINS"/>
    <property type="match status" value="1"/>
</dbReference>
<name>A0A4Q1JX04_9GAMM</name>
<keyword evidence="3" id="KW-0732">Signal</keyword>
<dbReference type="Gene3D" id="2.40.50.100">
    <property type="match status" value="1"/>
</dbReference>
<dbReference type="Pfam" id="PF25917">
    <property type="entry name" value="BSH_RND"/>
    <property type="match status" value="1"/>
</dbReference>
<dbReference type="Gene3D" id="1.10.287.470">
    <property type="entry name" value="Helix hairpin bin"/>
    <property type="match status" value="1"/>
</dbReference>
<accession>A0A4Q1JX04</accession>
<feature type="domain" description="YknX-like C-terminal permuted SH3-like" evidence="7">
    <location>
        <begin position="286"/>
        <end position="355"/>
    </location>
</feature>
<feature type="coiled-coil region" evidence="2">
    <location>
        <begin position="105"/>
        <end position="172"/>
    </location>
</feature>